<dbReference type="Gene3D" id="1.10.10.10">
    <property type="entry name" value="Winged helix-like DNA-binding domain superfamily/Winged helix DNA-binding domain"/>
    <property type="match status" value="1"/>
</dbReference>
<dbReference type="GO" id="GO:0003677">
    <property type="term" value="F:DNA binding"/>
    <property type="evidence" value="ECO:0007669"/>
    <property type="project" value="UniProtKB-KW"/>
</dbReference>
<dbReference type="PROSITE" id="PS51077">
    <property type="entry name" value="HTH_ICLR"/>
    <property type="match status" value="1"/>
</dbReference>
<dbReference type="PROSITE" id="PS51078">
    <property type="entry name" value="ICLR_ED"/>
    <property type="match status" value="1"/>
</dbReference>
<reference evidence="7 8" key="1">
    <citation type="submission" date="2019-03" db="EMBL/GenBank/DDBJ databases">
        <title>Efficiently degradation of phenoxyalkanoic acid herbicides by Cupriavidus oxalaticus strain X32.</title>
        <authorList>
            <person name="Sheng X."/>
        </authorList>
    </citation>
    <scope>NUCLEOTIDE SEQUENCE [LARGE SCALE GENOMIC DNA]</scope>
    <source>
        <strain evidence="7 8">X32</strain>
    </source>
</reference>
<gene>
    <name evidence="7" type="ORF">E0W60_01820</name>
</gene>
<dbReference type="Pfam" id="PF09339">
    <property type="entry name" value="HTH_IclR"/>
    <property type="match status" value="1"/>
</dbReference>
<dbReference type="OrthoDB" id="8524622at2"/>
<evidence type="ECO:0000256" key="3">
    <source>
        <dbReference type="ARBA" id="ARBA00023163"/>
    </source>
</evidence>
<dbReference type="InterPro" id="IPR005471">
    <property type="entry name" value="Tscrpt_reg_IclR_N"/>
</dbReference>
<dbReference type="KEGG" id="cox:E0W60_01820"/>
<feature type="domain" description="IclR-ED" evidence="6">
    <location>
        <begin position="92"/>
        <end position="271"/>
    </location>
</feature>
<feature type="domain" description="HTH iclR-type" evidence="5">
    <location>
        <begin position="29"/>
        <end position="91"/>
    </location>
</feature>
<evidence type="ECO:0000313" key="8">
    <source>
        <dbReference type="Proteomes" id="UP000295294"/>
    </source>
</evidence>
<dbReference type="PANTHER" id="PTHR30136">
    <property type="entry name" value="HELIX-TURN-HELIX TRANSCRIPTIONAL REGULATOR, ICLR FAMILY"/>
    <property type="match status" value="1"/>
</dbReference>
<keyword evidence="3" id="KW-0804">Transcription</keyword>
<dbReference type="AlphaFoldDB" id="A0A4P7L3L5"/>
<dbReference type="GO" id="GO:0003700">
    <property type="term" value="F:DNA-binding transcription factor activity"/>
    <property type="evidence" value="ECO:0007669"/>
    <property type="project" value="TreeGrafter"/>
</dbReference>
<dbReference type="Pfam" id="PF01614">
    <property type="entry name" value="IclR_C"/>
    <property type="match status" value="1"/>
</dbReference>
<dbReference type="STRING" id="1349762.GCA_001592245_04271"/>
<dbReference type="SUPFAM" id="SSF46785">
    <property type="entry name" value="Winged helix' DNA-binding domain"/>
    <property type="match status" value="1"/>
</dbReference>
<keyword evidence="2" id="KW-0238">DNA-binding</keyword>
<keyword evidence="1" id="KW-0805">Transcription regulation</keyword>
<sequence>MARGKATGAAGNADKEGKPEKADKAQRGIQSVEVGGRLLAALAAARVPMPLAALAEAAQLAPAQAHAYLVSLTRLGLLKRDHVSGRYEPGPLSLQLGMLRLEQDPAYRAAVPRVDALARSSGFSVAISIAGPQGPTIVRYVPASAPLHVNLHVGTVMALAATATGRVYCAFRPPAQWQPLWRTQQPDATEAQLADFGAVLQGIRERGIERSIDTPSPAVSSLSVPVLDAAGTLRLVLTLVGSTGAIDVDWNGTAARALMAAAADIAALLRAEGAEEASAA</sequence>
<dbReference type="InterPro" id="IPR050707">
    <property type="entry name" value="HTH_MetabolicPath_Reg"/>
</dbReference>
<dbReference type="EMBL" id="CP038634">
    <property type="protein sequence ID" value="QBY49984.1"/>
    <property type="molecule type" value="Genomic_DNA"/>
</dbReference>
<dbReference type="RefSeq" id="WP_135702830.1">
    <property type="nucleotide sequence ID" value="NZ_CP038634.1"/>
</dbReference>
<dbReference type="InterPro" id="IPR036388">
    <property type="entry name" value="WH-like_DNA-bd_sf"/>
</dbReference>
<dbReference type="PANTHER" id="PTHR30136:SF8">
    <property type="entry name" value="TRANSCRIPTIONAL REGULATORY PROTEIN"/>
    <property type="match status" value="1"/>
</dbReference>
<accession>A0A4P7L3L5</accession>
<dbReference type="Proteomes" id="UP000295294">
    <property type="component" value="Chromosome 1"/>
</dbReference>
<dbReference type="InterPro" id="IPR029016">
    <property type="entry name" value="GAF-like_dom_sf"/>
</dbReference>
<feature type="compositionally biased region" description="Basic and acidic residues" evidence="4">
    <location>
        <begin position="13"/>
        <end position="26"/>
    </location>
</feature>
<dbReference type="GO" id="GO:0045892">
    <property type="term" value="P:negative regulation of DNA-templated transcription"/>
    <property type="evidence" value="ECO:0007669"/>
    <property type="project" value="TreeGrafter"/>
</dbReference>
<dbReference type="InterPro" id="IPR014757">
    <property type="entry name" value="Tscrpt_reg_IclR_C"/>
</dbReference>
<dbReference type="Gene3D" id="3.30.450.40">
    <property type="match status" value="1"/>
</dbReference>
<dbReference type="InterPro" id="IPR036390">
    <property type="entry name" value="WH_DNA-bd_sf"/>
</dbReference>
<dbReference type="SUPFAM" id="SSF55781">
    <property type="entry name" value="GAF domain-like"/>
    <property type="match status" value="1"/>
</dbReference>
<evidence type="ECO:0000256" key="2">
    <source>
        <dbReference type="ARBA" id="ARBA00023125"/>
    </source>
</evidence>
<evidence type="ECO:0000256" key="1">
    <source>
        <dbReference type="ARBA" id="ARBA00023015"/>
    </source>
</evidence>
<evidence type="ECO:0000259" key="5">
    <source>
        <dbReference type="PROSITE" id="PS51077"/>
    </source>
</evidence>
<organism evidence="7 8">
    <name type="scientific">Cupriavidus oxalaticus</name>
    <dbReference type="NCBI Taxonomy" id="96344"/>
    <lineage>
        <taxon>Bacteria</taxon>
        <taxon>Pseudomonadati</taxon>
        <taxon>Pseudomonadota</taxon>
        <taxon>Betaproteobacteria</taxon>
        <taxon>Burkholderiales</taxon>
        <taxon>Burkholderiaceae</taxon>
        <taxon>Cupriavidus</taxon>
    </lineage>
</organism>
<evidence type="ECO:0000259" key="6">
    <source>
        <dbReference type="PROSITE" id="PS51078"/>
    </source>
</evidence>
<proteinExistence type="predicted"/>
<feature type="region of interest" description="Disordered" evidence="4">
    <location>
        <begin position="1"/>
        <end position="27"/>
    </location>
</feature>
<name>A0A4P7L3L5_9BURK</name>
<evidence type="ECO:0000313" key="7">
    <source>
        <dbReference type="EMBL" id="QBY49984.1"/>
    </source>
</evidence>
<protein>
    <submittedName>
        <fullName evidence="7">IclR family transcriptional regulator</fullName>
    </submittedName>
</protein>
<evidence type="ECO:0000256" key="4">
    <source>
        <dbReference type="SAM" id="MobiDB-lite"/>
    </source>
</evidence>
<dbReference type="SMART" id="SM00346">
    <property type="entry name" value="HTH_ICLR"/>
    <property type="match status" value="1"/>
</dbReference>